<dbReference type="InterPro" id="IPR029071">
    <property type="entry name" value="Ubiquitin-like_domsf"/>
</dbReference>
<dbReference type="CDD" id="cd17039">
    <property type="entry name" value="Ubl_ubiquitin_like"/>
    <property type="match status" value="3"/>
</dbReference>
<feature type="domain" description="Ubiquitin-like" evidence="1">
    <location>
        <begin position="230"/>
        <end position="302"/>
    </location>
</feature>
<dbReference type="GO" id="GO:0043161">
    <property type="term" value="P:proteasome-mediated ubiquitin-dependent protein catabolic process"/>
    <property type="evidence" value="ECO:0007669"/>
    <property type="project" value="TreeGrafter"/>
</dbReference>
<dbReference type="GO" id="GO:0043130">
    <property type="term" value="F:ubiquitin binding"/>
    <property type="evidence" value="ECO:0007669"/>
    <property type="project" value="TreeGrafter"/>
</dbReference>
<dbReference type="GO" id="GO:0031593">
    <property type="term" value="F:polyubiquitin modification-dependent protein binding"/>
    <property type="evidence" value="ECO:0007669"/>
    <property type="project" value="TreeGrafter"/>
</dbReference>
<keyword evidence="3" id="KW-1185">Reference proteome</keyword>
<sequence>MRLACVRGVSITTGSVMIPSTATGWLENPYNGVSIFRRRLINKPLKHPLYTGNIKSHTLYKMKVQIVTRACQLTIDADLQETIIQIKQKIEHFLGVPIASQTLSVYGWELIDGLDLDDYPIITEGTKVDLTITSNPPSHEHQSQIQIVVKFSARKINIGVDTTETVRSLKEKIHIIDGTPIKRMTLFFSGREMDEDFRNLSEYGICEFSEIIVFLKNMSRLAAEPPTRSLSVMVQTSSSLLNAANIPLEMRDSSTVNDMRQLLLGRKMLPYDDYIFIHKQRIMRDNCSLRWHGVENGDYLYVFKGTVSRGGC</sequence>
<dbReference type="PANTHER" id="PTHR10621:SF0">
    <property type="entry name" value="UV EXCISION REPAIR PROTEIN RAD23"/>
    <property type="match status" value="1"/>
</dbReference>
<proteinExistence type="predicted"/>
<protein>
    <recommendedName>
        <fullName evidence="1">Ubiquitin-like domain-containing protein</fullName>
    </recommendedName>
</protein>
<evidence type="ECO:0000313" key="2">
    <source>
        <dbReference type="EMBL" id="KAK3008389.1"/>
    </source>
</evidence>
<comment type="caution">
    <text evidence="2">The sequence shown here is derived from an EMBL/GenBank/DDBJ whole genome shotgun (WGS) entry which is preliminary data.</text>
</comment>
<evidence type="ECO:0000313" key="3">
    <source>
        <dbReference type="Proteomes" id="UP001188597"/>
    </source>
</evidence>
<name>A0AA88VIK3_9ASTE</name>
<dbReference type="SUPFAM" id="SSF54236">
    <property type="entry name" value="Ubiquitin-like"/>
    <property type="match status" value="3"/>
</dbReference>
<gene>
    <name evidence="2" type="ORF">RJ639_013601</name>
</gene>
<dbReference type="Gene3D" id="3.10.20.90">
    <property type="entry name" value="Phosphatidylinositol 3-kinase Catalytic Subunit, Chain A, domain 1"/>
    <property type="match status" value="3"/>
</dbReference>
<accession>A0AA88VIK3</accession>
<dbReference type="EMBL" id="JAVXUP010001757">
    <property type="protein sequence ID" value="KAK3008389.1"/>
    <property type="molecule type" value="Genomic_DNA"/>
</dbReference>
<dbReference type="SMART" id="SM00213">
    <property type="entry name" value="UBQ"/>
    <property type="match status" value="2"/>
</dbReference>
<feature type="domain" description="Ubiquitin-like" evidence="1">
    <location>
        <begin position="60"/>
        <end position="121"/>
    </location>
</feature>
<dbReference type="GO" id="GO:0070628">
    <property type="term" value="F:proteasome binding"/>
    <property type="evidence" value="ECO:0007669"/>
    <property type="project" value="TreeGrafter"/>
</dbReference>
<dbReference type="GO" id="GO:0005829">
    <property type="term" value="C:cytosol"/>
    <property type="evidence" value="ECO:0007669"/>
    <property type="project" value="TreeGrafter"/>
</dbReference>
<dbReference type="AlphaFoldDB" id="A0AA88VIK3"/>
<reference evidence="2" key="1">
    <citation type="submission" date="2022-12" db="EMBL/GenBank/DDBJ databases">
        <title>Draft genome assemblies for two species of Escallonia (Escalloniales).</title>
        <authorList>
            <person name="Chanderbali A."/>
            <person name="Dervinis C."/>
            <person name="Anghel I."/>
            <person name="Soltis D."/>
            <person name="Soltis P."/>
            <person name="Zapata F."/>
        </authorList>
    </citation>
    <scope>NUCLEOTIDE SEQUENCE</scope>
    <source>
        <strain evidence="2">UCBG64.0493</strain>
        <tissue evidence="2">Leaf</tissue>
    </source>
</reference>
<dbReference type="PANTHER" id="PTHR10621">
    <property type="entry name" value="UV EXCISION REPAIR PROTEIN RAD23"/>
    <property type="match status" value="1"/>
</dbReference>
<dbReference type="Pfam" id="PF00240">
    <property type="entry name" value="ubiquitin"/>
    <property type="match status" value="2"/>
</dbReference>
<feature type="domain" description="Ubiquitin-like" evidence="1">
    <location>
        <begin position="145"/>
        <end position="220"/>
    </location>
</feature>
<dbReference type="GO" id="GO:0005654">
    <property type="term" value="C:nucleoplasm"/>
    <property type="evidence" value="ECO:0007669"/>
    <property type="project" value="TreeGrafter"/>
</dbReference>
<organism evidence="2 3">
    <name type="scientific">Escallonia herrerae</name>
    <dbReference type="NCBI Taxonomy" id="1293975"/>
    <lineage>
        <taxon>Eukaryota</taxon>
        <taxon>Viridiplantae</taxon>
        <taxon>Streptophyta</taxon>
        <taxon>Embryophyta</taxon>
        <taxon>Tracheophyta</taxon>
        <taxon>Spermatophyta</taxon>
        <taxon>Magnoliopsida</taxon>
        <taxon>eudicotyledons</taxon>
        <taxon>Gunneridae</taxon>
        <taxon>Pentapetalae</taxon>
        <taxon>asterids</taxon>
        <taxon>campanulids</taxon>
        <taxon>Escalloniales</taxon>
        <taxon>Escalloniaceae</taxon>
        <taxon>Escallonia</taxon>
    </lineage>
</organism>
<evidence type="ECO:0000259" key="1">
    <source>
        <dbReference type="PROSITE" id="PS50053"/>
    </source>
</evidence>
<dbReference type="Proteomes" id="UP001188597">
    <property type="component" value="Unassembled WGS sequence"/>
</dbReference>
<dbReference type="InterPro" id="IPR000626">
    <property type="entry name" value="Ubiquitin-like_dom"/>
</dbReference>
<dbReference type="PROSITE" id="PS50053">
    <property type="entry name" value="UBIQUITIN_2"/>
    <property type="match status" value="3"/>
</dbReference>